<accession>A0A1A0R3L8</accession>
<dbReference type="Gene3D" id="1.20.120.450">
    <property type="entry name" value="dinb family like domain"/>
    <property type="match status" value="1"/>
</dbReference>
<proteinExistence type="predicted"/>
<sequence length="198" mass="22348">MPGMPPPAADERETLLNFLAFQQNAFFAVAYGLTDEQARSTPSVSALSIGGLVKHAAGVQKGWTDRVKYAPEFPPRDERPMEELMAEYADQYVMRSDETLDGLLEGLKRQSAETLQVFGSAALDTPVPVPPEVPWFPKDIGHWDVRWVVMHLIEELSRHAGHADIIRESIDGATMYELMAVHEEWPETDFIKRWRPST</sequence>
<dbReference type="InterPro" id="IPR007061">
    <property type="entry name" value="MST-like"/>
</dbReference>
<dbReference type="OrthoDB" id="4548523at2"/>
<reference evidence="1 2" key="1">
    <citation type="submission" date="2017-02" db="EMBL/GenBank/DDBJ databases">
        <title>The new phylogeny of genus Mycobacterium.</title>
        <authorList>
            <person name="Tortoli E."/>
            <person name="Trovato A."/>
            <person name="Cirillo D.M."/>
        </authorList>
    </citation>
    <scope>NUCLEOTIDE SEQUENCE [LARGE SCALE GENOMIC DNA]</scope>
    <source>
        <strain evidence="1 2">FI-09383</strain>
    </source>
</reference>
<accession>A0A0M2ZA78</accession>
<evidence type="ECO:0000313" key="2">
    <source>
        <dbReference type="Proteomes" id="UP000192772"/>
    </source>
</evidence>
<dbReference type="STRING" id="81858.BST23_02615"/>
<evidence type="ECO:0000313" key="1">
    <source>
        <dbReference type="EMBL" id="ORA68739.1"/>
    </source>
</evidence>
<name>A0A0M2ZA78_9MYCO</name>
<dbReference type="Proteomes" id="UP000192772">
    <property type="component" value="Unassembled WGS sequence"/>
</dbReference>
<dbReference type="SUPFAM" id="SSF109854">
    <property type="entry name" value="DinB/YfiT-like putative metalloenzymes"/>
    <property type="match status" value="1"/>
</dbReference>
<dbReference type="EMBL" id="MVHP01000002">
    <property type="protein sequence ID" value="ORA68739.1"/>
    <property type="molecule type" value="Genomic_DNA"/>
</dbReference>
<organism evidence="1 2">
    <name type="scientific">Mycolicibacterium elephantis</name>
    <dbReference type="NCBI Taxonomy" id="81858"/>
    <lineage>
        <taxon>Bacteria</taxon>
        <taxon>Bacillati</taxon>
        <taxon>Actinomycetota</taxon>
        <taxon>Actinomycetes</taxon>
        <taxon>Mycobacteriales</taxon>
        <taxon>Mycobacteriaceae</taxon>
        <taxon>Mycolicibacterium</taxon>
    </lineage>
</organism>
<gene>
    <name evidence="1" type="ORF">BST23_02615</name>
</gene>
<dbReference type="Pfam" id="PF04978">
    <property type="entry name" value="MST"/>
    <property type="match status" value="1"/>
</dbReference>
<evidence type="ECO:0008006" key="3">
    <source>
        <dbReference type="Google" id="ProtNLM"/>
    </source>
</evidence>
<dbReference type="InterPro" id="IPR034660">
    <property type="entry name" value="DinB/YfiT-like"/>
</dbReference>
<dbReference type="RefSeq" id="WP_046754179.1">
    <property type="nucleotide sequence ID" value="NZ_JBCGVB010000011.1"/>
</dbReference>
<dbReference type="AlphaFoldDB" id="A0A0M2ZA78"/>
<protein>
    <recommendedName>
        <fullName evidence="3">DinB family protein</fullName>
    </recommendedName>
</protein>
<comment type="caution">
    <text evidence="1">The sequence shown here is derived from an EMBL/GenBank/DDBJ whole genome shotgun (WGS) entry which is preliminary data.</text>
</comment>